<reference evidence="2" key="1">
    <citation type="submission" date="2023-05" db="EMBL/GenBank/DDBJ databases">
        <title>Nepenthes gracilis genome sequencing.</title>
        <authorList>
            <person name="Fukushima K."/>
        </authorList>
    </citation>
    <scope>NUCLEOTIDE SEQUENCE</scope>
    <source>
        <strain evidence="2">SING2019-196</strain>
    </source>
</reference>
<feature type="compositionally biased region" description="Low complexity" evidence="1">
    <location>
        <begin position="111"/>
        <end position="129"/>
    </location>
</feature>
<comment type="caution">
    <text evidence="2">The sequence shown here is derived from an EMBL/GenBank/DDBJ whole genome shotgun (WGS) entry which is preliminary data.</text>
</comment>
<dbReference type="Proteomes" id="UP001279734">
    <property type="component" value="Unassembled WGS sequence"/>
</dbReference>
<proteinExistence type="predicted"/>
<name>A0AAD3SV21_NEPGR</name>
<feature type="region of interest" description="Disordered" evidence="1">
    <location>
        <begin position="36"/>
        <end position="131"/>
    </location>
</feature>
<gene>
    <name evidence="2" type="ORF">Nepgr_020429</name>
</gene>
<feature type="compositionally biased region" description="Polar residues" evidence="1">
    <location>
        <begin position="55"/>
        <end position="87"/>
    </location>
</feature>
<accession>A0AAD3SV21</accession>
<protein>
    <submittedName>
        <fullName evidence="2">Uncharacterized protein</fullName>
    </submittedName>
</protein>
<sequence>MASLHKPPRGSQAGMSTGVQRGFREGILIKLYIPSPISASTGSTDSSNEEPGHRQWSSARGPTPTQSPASCTHPHSQPTSTKENQPPSLQPFPDKPEGRELLHTGVKGSERVSSSRQPRSRTRPSTTLPEFEAEKKKYVGVLKPQPTTQGRGGHVLIIIYLHREETRMQRPPRSRQGT</sequence>
<dbReference type="EMBL" id="BSYO01000019">
    <property type="protein sequence ID" value="GMH18588.1"/>
    <property type="molecule type" value="Genomic_DNA"/>
</dbReference>
<evidence type="ECO:0000313" key="3">
    <source>
        <dbReference type="Proteomes" id="UP001279734"/>
    </source>
</evidence>
<evidence type="ECO:0000256" key="1">
    <source>
        <dbReference type="SAM" id="MobiDB-lite"/>
    </source>
</evidence>
<dbReference type="AlphaFoldDB" id="A0AAD3SV21"/>
<feature type="compositionally biased region" description="Polar residues" evidence="1">
    <location>
        <begin position="37"/>
        <end position="46"/>
    </location>
</feature>
<keyword evidence="3" id="KW-1185">Reference proteome</keyword>
<evidence type="ECO:0000313" key="2">
    <source>
        <dbReference type="EMBL" id="GMH18588.1"/>
    </source>
</evidence>
<organism evidence="2 3">
    <name type="scientific">Nepenthes gracilis</name>
    <name type="common">Slender pitcher plant</name>
    <dbReference type="NCBI Taxonomy" id="150966"/>
    <lineage>
        <taxon>Eukaryota</taxon>
        <taxon>Viridiplantae</taxon>
        <taxon>Streptophyta</taxon>
        <taxon>Embryophyta</taxon>
        <taxon>Tracheophyta</taxon>
        <taxon>Spermatophyta</taxon>
        <taxon>Magnoliopsida</taxon>
        <taxon>eudicotyledons</taxon>
        <taxon>Gunneridae</taxon>
        <taxon>Pentapetalae</taxon>
        <taxon>Caryophyllales</taxon>
        <taxon>Nepenthaceae</taxon>
        <taxon>Nepenthes</taxon>
    </lineage>
</organism>